<organism evidence="1 2">
    <name type="scientific">Pararoseomonas baculiformis</name>
    <dbReference type="NCBI Taxonomy" id="2820812"/>
    <lineage>
        <taxon>Bacteria</taxon>
        <taxon>Pseudomonadati</taxon>
        <taxon>Pseudomonadota</taxon>
        <taxon>Alphaproteobacteria</taxon>
        <taxon>Acetobacterales</taxon>
        <taxon>Acetobacteraceae</taxon>
        <taxon>Pararoseomonas</taxon>
    </lineage>
</organism>
<dbReference type="EMBL" id="JAGIZB010000005">
    <property type="protein sequence ID" value="MBP0444570.1"/>
    <property type="molecule type" value="Genomic_DNA"/>
</dbReference>
<proteinExistence type="predicted"/>
<protein>
    <submittedName>
        <fullName evidence="1">Uncharacterized protein</fullName>
    </submittedName>
</protein>
<dbReference type="Proteomes" id="UP000681594">
    <property type="component" value="Unassembled WGS sequence"/>
</dbReference>
<sequence length="95" mass="10217">MPHRDPDFEALRLALRLALVDAVPAGLPPDAHRAALETARNRLMRHLQQDSDGQAMPQTLIGIRDRAKLAAALAGAFADALECRNSGRSDFGGAF</sequence>
<comment type="caution">
    <text evidence="1">The sequence shown here is derived from an EMBL/GenBank/DDBJ whole genome shotgun (WGS) entry which is preliminary data.</text>
</comment>
<name>A0ABS4AC44_9PROT</name>
<reference evidence="1 2" key="1">
    <citation type="submission" date="2021-03" db="EMBL/GenBank/DDBJ databases">
        <authorList>
            <person name="So Y."/>
        </authorList>
    </citation>
    <scope>NUCLEOTIDE SEQUENCE [LARGE SCALE GENOMIC DNA]</scope>
    <source>
        <strain evidence="1 2">SSH11</strain>
    </source>
</reference>
<gene>
    <name evidence="1" type="ORF">J8J14_07220</name>
</gene>
<keyword evidence="2" id="KW-1185">Reference proteome</keyword>
<evidence type="ECO:0000313" key="1">
    <source>
        <dbReference type="EMBL" id="MBP0444570.1"/>
    </source>
</evidence>
<accession>A0ABS4AC44</accession>
<dbReference type="RefSeq" id="WP_209378797.1">
    <property type="nucleotide sequence ID" value="NZ_JAGIZB010000005.1"/>
</dbReference>
<evidence type="ECO:0000313" key="2">
    <source>
        <dbReference type="Proteomes" id="UP000681594"/>
    </source>
</evidence>